<organism evidence="1 2">
    <name type="scientific">Plutella xylostella</name>
    <name type="common">Diamondback moth</name>
    <name type="synonym">Plutella maculipennis</name>
    <dbReference type="NCBI Taxonomy" id="51655"/>
    <lineage>
        <taxon>Eukaryota</taxon>
        <taxon>Metazoa</taxon>
        <taxon>Ecdysozoa</taxon>
        <taxon>Arthropoda</taxon>
        <taxon>Hexapoda</taxon>
        <taxon>Insecta</taxon>
        <taxon>Pterygota</taxon>
        <taxon>Neoptera</taxon>
        <taxon>Endopterygota</taxon>
        <taxon>Lepidoptera</taxon>
        <taxon>Glossata</taxon>
        <taxon>Ditrysia</taxon>
        <taxon>Yponomeutoidea</taxon>
        <taxon>Plutellidae</taxon>
        <taxon>Plutella</taxon>
    </lineage>
</organism>
<protein>
    <submittedName>
        <fullName evidence="1">Uncharacterized protein</fullName>
    </submittedName>
</protein>
<reference evidence="1 2" key="1">
    <citation type="submission" date="2021-06" db="EMBL/GenBank/DDBJ databases">
        <title>A haploid diamondback moth (Plutella xylostella L.) genome assembly resolves 31 chromosomes and identifies a diamide resistance mutation.</title>
        <authorList>
            <person name="Ward C.M."/>
            <person name="Perry K.D."/>
            <person name="Baker G."/>
            <person name="Powis K."/>
            <person name="Heckel D.G."/>
            <person name="Baxter S.W."/>
        </authorList>
    </citation>
    <scope>NUCLEOTIDE SEQUENCE [LARGE SCALE GENOMIC DNA]</scope>
    <source>
        <strain evidence="1 2">LV</strain>
        <tissue evidence="1">Single pupa</tissue>
    </source>
</reference>
<proteinExistence type="predicted"/>
<dbReference type="EMBL" id="JAHIBW010000022">
    <property type="protein sequence ID" value="KAG7299504.1"/>
    <property type="molecule type" value="Genomic_DNA"/>
</dbReference>
<accession>A0ABQ7Q2Q4</accession>
<sequence>MALVWEREGGFSVSLPRAVHSPGSAEEMRGRTAARYPWRKDVSTMNQPEFYQLTGGVGRLDRAHARARNML</sequence>
<keyword evidence="2" id="KW-1185">Reference proteome</keyword>
<name>A0ABQ7Q2Q4_PLUXY</name>
<comment type="caution">
    <text evidence="1">The sequence shown here is derived from an EMBL/GenBank/DDBJ whole genome shotgun (WGS) entry which is preliminary data.</text>
</comment>
<gene>
    <name evidence="1" type="ORF">JYU34_016466</name>
</gene>
<evidence type="ECO:0000313" key="2">
    <source>
        <dbReference type="Proteomes" id="UP000823941"/>
    </source>
</evidence>
<dbReference type="Proteomes" id="UP000823941">
    <property type="component" value="Chromosome 22"/>
</dbReference>
<evidence type="ECO:0000313" key="1">
    <source>
        <dbReference type="EMBL" id="KAG7299504.1"/>
    </source>
</evidence>